<dbReference type="GO" id="GO:0003924">
    <property type="term" value="F:GTPase activity"/>
    <property type="evidence" value="ECO:0007669"/>
    <property type="project" value="InterPro"/>
</dbReference>
<evidence type="ECO:0000256" key="1">
    <source>
        <dbReference type="ARBA" id="ARBA00007733"/>
    </source>
</evidence>
<dbReference type="AlphaFoldDB" id="W8GS70"/>
<dbReference type="HOGENOM" id="CLU_006301_5_1_14"/>
<evidence type="ECO:0000256" key="4">
    <source>
        <dbReference type="ARBA" id="ARBA00022741"/>
    </source>
</evidence>
<dbReference type="FunFam" id="3.40.50.10050:FF:000001">
    <property type="entry name" value="Translation initiation factor IF-2"/>
    <property type="match status" value="1"/>
</dbReference>
<comment type="similarity">
    <text evidence="1 9">Belongs to the TRAFAC class translation factor GTPase superfamily. Classic translation factor GTPase family. IF-2 subfamily.</text>
</comment>
<dbReference type="PATRIC" id="fig|1427984.3.peg.170"/>
<dbReference type="SUPFAM" id="SSF52156">
    <property type="entry name" value="Initiation factor IF2/eIF5b, domain 3"/>
    <property type="match status" value="1"/>
</dbReference>
<dbReference type="InterPro" id="IPR015760">
    <property type="entry name" value="TIF_IF2"/>
</dbReference>
<dbReference type="GO" id="GO:0003743">
    <property type="term" value="F:translation initiation factor activity"/>
    <property type="evidence" value="ECO:0007669"/>
    <property type="project" value="UniProtKB-UniRule"/>
</dbReference>
<evidence type="ECO:0000313" key="12">
    <source>
        <dbReference type="Proteomes" id="UP000019450"/>
    </source>
</evidence>
<dbReference type="InterPro" id="IPR009000">
    <property type="entry name" value="Transl_B-barrel_sf"/>
</dbReference>
<dbReference type="InterPro" id="IPR023115">
    <property type="entry name" value="TIF_IF2_dom3"/>
</dbReference>
<dbReference type="InterPro" id="IPR027417">
    <property type="entry name" value="P-loop_NTPase"/>
</dbReference>
<dbReference type="EMBL" id="CP006932">
    <property type="protein sequence ID" value="AHK22290.1"/>
    <property type="molecule type" value="Genomic_DNA"/>
</dbReference>
<feature type="domain" description="Tr-type G" evidence="10">
    <location>
        <begin position="119"/>
        <end position="288"/>
    </location>
</feature>
<dbReference type="FunFam" id="2.40.30.10:FF:000008">
    <property type="entry name" value="Translation initiation factor IF-2"/>
    <property type="match status" value="1"/>
</dbReference>
<dbReference type="RefSeq" id="WP_128571622.1">
    <property type="nucleotide sequence ID" value="NZ_CP006932.1"/>
</dbReference>
<keyword evidence="5 9" id="KW-0648">Protein biosynthesis</keyword>
<dbReference type="InterPro" id="IPR005225">
    <property type="entry name" value="Small_GTP-bd"/>
</dbReference>
<dbReference type="SUPFAM" id="SSF50447">
    <property type="entry name" value="Translation proteins"/>
    <property type="match status" value="2"/>
</dbReference>
<dbReference type="NCBIfam" id="TIGR00231">
    <property type="entry name" value="small_GTP"/>
    <property type="match status" value="1"/>
</dbReference>
<dbReference type="eggNOG" id="COG0532">
    <property type="taxonomic scope" value="Bacteria"/>
</dbReference>
<organism evidence="11 12">
    <name type="scientific">Candidatus Hepatoplasma crinochetorum Av</name>
    <dbReference type="NCBI Taxonomy" id="1427984"/>
    <lineage>
        <taxon>Bacteria</taxon>
        <taxon>Bacillati</taxon>
        <taxon>Mycoplasmatota</taxon>
        <taxon>Mollicutes</taxon>
        <taxon>Candidatus Hepatoplasmataceae</taxon>
        <taxon>Candidatus Hepatoplasma</taxon>
    </lineage>
</organism>
<dbReference type="PANTHER" id="PTHR43381">
    <property type="entry name" value="TRANSLATION INITIATION FACTOR IF-2-RELATED"/>
    <property type="match status" value="1"/>
</dbReference>
<dbReference type="Pfam" id="PF00009">
    <property type="entry name" value="GTP_EFTU"/>
    <property type="match status" value="1"/>
</dbReference>
<dbReference type="PANTHER" id="PTHR43381:SF5">
    <property type="entry name" value="TR-TYPE G DOMAIN-CONTAINING PROTEIN"/>
    <property type="match status" value="1"/>
</dbReference>
<dbReference type="InterPro" id="IPR000178">
    <property type="entry name" value="TF_IF2_bacterial-like"/>
</dbReference>
<dbReference type="CDD" id="cd03692">
    <property type="entry name" value="mtIF2_IVc"/>
    <property type="match status" value="1"/>
</dbReference>
<accession>W8GS70</accession>
<dbReference type="SUPFAM" id="SSF52540">
    <property type="entry name" value="P-loop containing nucleoside triphosphate hydrolases"/>
    <property type="match status" value="1"/>
</dbReference>
<sequence>MINNKNKKEKNNIYKYNLSDFFVERLSFKNNRLKFGTNTYLKEISEILKLNPIKIKRKLGIDLKAKDHILDDDQIAEIALSNNIDFEKVDDVSPENIILKINDLVENYKKWPEEVIVKKRTPIVTIMGHVDHGKTTLLDAIRNTNFTAKEAGGITQKIGAYQIIWKNNKITFIDTPGHEAFTEMRANGSKVTDLCVIVVSVDDSLMKQTKESIDHAKAANVPIIIAINKIDLPGHSKKKILDDLANYGIVSEELGGDVPVVEISALKNKNIDHLLDMIILITDMLNLKTAFNILATGTVIESNIHKSRGNLVTVIVKNGTLNISDNIILDDRLITIKGLKDENQNPILKAEPGQPVEIYGAGFSPLAGTNFVAISDLKLATKIINSFHSSKLNALRNANANKFTRENLFQKLSEQNKKIFNIILKVDSVNSLSAIENQINSLNNDNLIIKIIHKDVGEVTNSDIILADASQAVIYQFNLKVPTKLLPLIKSRSVLILNFDVIYKLFDDIKEKTIENKEKEIVKQIIGKGKILKKFLFSKIGAISGTKITDGIVKRNSKVNIYRNDKLIQETEVKSLMIEKNNVSEVKKGQECGITFKNFNDFLENDNLEFFEFKN</sequence>
<keyword evidence="3 9" id="KW-0396">Initiation factor</keyword>
<proteinExistence type="inferred from homology"/>
<dbReference type="Gene3D" id="3.40.50.10050">
    <property type="entry name" value="Translation initiation factor IF- 2, domain 3"/>
    <property type="match status" value="1"/>
</dbReference>
<name>W8GS70_9MOLU</name>
<dbReference type="Proteomes" id="UP000019450">
    <property type="component" value="Chromosome"/>
</dbReference>
<dbReference type="KEGG" id="hcr:X271_00182"/>
<evidence type="ECO:0000256" key="8">
    <source>
        <dbReference type="NCBIfam" id="TIGR00487"/>
    </source>
</evidence>
<dbReference type="Gene3D" id="2.40.30.10">
    <property type="entry name" value="Translation factors"/>
    <property type="match status" value="2"/>
</dbReference>
<evidence type="ECO:0000259" key="10">
    <source>
        <dbReference type="PROSITE" id="PS51722"/>
    </source>
</evidence>
<dbReference type="Pfam" id="PF11987">
    <property type="entry name" value="IF-2"/>
    <property type="match status" value="1"/>
</dbReference>
<evidence type="ECO:0000256" key="6">
    <source>
        <dbReference type="ARBA" id="ARBA00023134"/>
    </source>
</evidence>
<dbReference type="Pfam" id="PF22042">
    <property type="entry name" value="EF-G_D2"/>
    <property type="match status" value="1"/>
</dbReference>
<dbReference type="InterPro" id="IPR000795">
    <property type="entry name" value="T_Tr_GTP-bd_dom"/>
</dbReference>
<dbReference type="STRING" id="1427984.X271_00182"/>
<dbReference type="OrthoDB" id="9811804at2"/>
<evidence type="ECO:0000256" key="7">
    <source>
        <dbReference type="ARBA" id="ARBA00025162"/>
    </source>
</evidence>
<dbReference type="FunFam" id="3.40.50.300:FF:000019">
    <property type="entry name" value="Translation initiation factor IF-2"/>
    <property type="match status" value="1"/>
</dbReference>
<dbReference type="GO" id="GO:0005737">
    <property type="term" value="C:cytoplasm"/>
    <property type="evidence" value="ECO:0007669"/>
    <property type="project" value="UniProtKB-UniRule"/>
</dbReference>
<dbReference type="PROSITE" id="PS51722">
    <property type="entry name" value="G_TR_2"/>
    <property type="match status" value="1"/>
</dbReference>
<dbReference type="GO" id="GO:0005525">
    <property type="term" value="F:GTP binding"/>
    <property type="evidence" value="ECO:0007669"/>
    <property type="project" value="UniProtKB-KW"/>
</dbReference>
<keyword evidence="12" id="KW-1185">Reference proteome</keyword>
<evidence type="ECO:0000313" key="11">
    <source>
        <dbReference type="EMBL" id="AHK22290.1"/>
    </source>
</evidence>
<evidence type="ECO:0000256" key="5">
    <source>
        <dbReference type="ARBA" id="ARBA00022917"/>
    </source>
</evidence>
<reference evidence="11 12" key="1">
    <citation type="journal article" date="2014" name="Genome Biol. Evol.">
        <title>Phylogenomics of "Candidatus Hepatoplasma crinochetorum," a Lineage of Mollicutes Associated with Noninsect Arthropods.</title>
        <authorList>
            <person name="Leclercq S."/>
            <person name="Dittmer J."/>
            <person name="Bouchon D."/>
            <person name="Cordaux R."/>
        </authorList>
    </citation>
    <scope>NUCLEOTIDE SEQUENCE [LARGE SCALE GENOMIC DNA]</scope>
    <source>
        <strain evidence="11 12">Av</strain>
    </source>
</reference>
<dbReference type="InterPro" id="IPR053905">
    <property type="entry name" value="EF-G-like_DII"/>
</dbReference>
<dbReference type="CDD" id="cd01887">
    <property type="entry name" value="IF2_eIF5B"/>
    <property type="match status" value="1"/>
</dbReference>
<evidence type="ECO:0000256" key="9">
    <source>
        <dbReference type="RuleBase" id="RU000644"/>
    </source>
</evidence>
<evidence type="ECO:0000256" key="3">
    <source>
        <dbReference type="ARBA" id="ARBA00022540"/>
    </source>
</evidence>
<protein>
    <recommendedName>
        <fullName evidence="2 8">Translation initiation factor IF-2</fullName>
    </recommendedName>
</protein>
<gene>
    <name evidence="11" type="primary">infB</name>
    <name evidence="11" type="ORF">X271_00182</name>
</gene>
<evidence type="ECO:0000256" key="2">
    <source>
        <dbReference type="ARBA" id="ARBA00020675"/>
    </source>
</evidence>
<dbReference type="NCBIfam" id="TIGR00487">
    <property type="entry name" value="IF-2"/>
    <property type="match status" value="1"/>
</dbReference>
<comment type="function">
    <text evidence="7 9">One of the essential components for the initiation of protein synthesis. Protects formylmethionyl-tRNA from spontaneous hydrolysis and promotes its binding to the 30S ribosomal subunits. Also involved in the hydrolysis of GTP during the formation of the 70S ribosomal complex.</text>
</comment>
<dbReference type="Gene3D" id="3.40.50.300">
    <property type="entry name" value="P-loop containing nucleotide triphosphate hydrolases"/>
    <property type="match status" value="1"/>
</dbReference>
<keyword evidence="4" id="KW-0547">Nucleotide-binding</keyword>
<keyword evidence="6" id="KW-0342">GTP-binding</keyword>
<dbReference type="InterPro" id="IPR036925">
    <property type="entry name" value="TIF_IF2_dom3_sf"/>
</dbReference>